<dbReference type="EMBL" id="JBEZFP010000085">
    <property type="protein sequence ID" value="MEU8137326.1"/>
    <property type="molecule type" value="Genomic_DNA"/>
</dbReference>
<evidence type="ECO:0000259" key="1">
    <source>
        <dbReference type="Pfam" id="PF22549"/>
    </source>
</evidence>
<gene>
    <name evidence="2" type="ORF">AB0C36_27910</name>
</gene>
<feature type="domain" description="ARG and Rhodanese-Phosphatase-superfamily-associated" evidence="1">
    <location>
        <begin position="7"/>
        <end position="286"/>
    </location>
</feature>
<accession>A0ABV3DNJ8</accession>
<organism evidence="2 3">
    <name type="scientific">Streptodolium elevatio</name>
    <dbReference type="NCBI Taxonomy" id="3157996"/>
    <lineage>
        <taxon>Bacteria</taxon>
        <taxon>Bacillati</taxon>
        <taxon>Actinomycetota</taxon>
        <taxon>Actinomycetes</taxon>
        <taxon>Kitasatosporales</taxon>
        <taxon>Streptomycetaceae</taxon>
        <taxon>Streptodolium</taxon>
    </lineage>
</organism>
<dbReference type="Pfam" id="PF22549">
    <property type="entry name" value="ARPP-2"/>
    <property type="match status" value="1"/>
</dbReference>
<name>A0ABV3DNJ8_9ACTN</name>
<dbReference type="Proteomes" id="UP001551482">
    <property type="component" value="Unassembled WGS sequence"/>
</dbReference>
<evidence type="ECO:0000313" key="2">
    <source>
        <dbReference type="EMBL" id="MEU8137326.1"/>
    </source>
</evidence>
<reference evidence="2 3" key="1">
    <citation type="submission" date="2024-06" db="EMBL/GenBank/DDBJ databases">
        <title>The Natural Products Discovery Center: Release of the First 8490 Sequenced Strains for Exploring Actinobacteria Biosynthetic Diversity.</title>
        <authorList>
            <person name="Kalkreuter E."/>
            <person name="Kautsar S.A."/>
            <person name="Yang D."/>
            <person name="Bader C.D."/>
            <person name="Teijaro C.N."/>
            <person name="Fluegel L."/>
            <person name="Davis C.M."/>
            <person name="Simpson J.R."/>
            <person name="Lauterbach L."/>
            <person name="Steele A.D."/>
            <person name="Gui C."/>
            <person name="Meng S."/>
            <person name="Li G."/>
            <person name="Viehrig K."/>
            <person name="Ye F."/>
            <person name="Su P."/>
            <person name="Kiefer A.F."/>
            <person name="Nichols A."/>
            <person name="Cepeda A.J."/>
            <person name="Yan W."/>
            <person name="Fan B."/>
            <person name="Jiang Y."/>
            <person name="Adhikari A."/>
            <person name="Zheng C.-J."/>
            <person name="Schuster L."/>
            <person name="Cowan T.M."/>
            <person name="Smanski M.J."/>
            <person name="Chevrette M.G."/>
            <person name="De Carvalho L.P.S."/>
            <person name="Shen B."/>
        </authorList>
    </citation>
    <scope>NUCLEOTIDE SEQUENCE [LARGE SCALE GENOMIC DNA]</scope>
    <source>
        <strain evidence="2 3">NPDC048946</strain>
    </source>
</reference>
<proteinExistence type="predicted"/>
<keyword evidence="3" id="KW-1185">Reference proteome</keyword>
<evidence type="ECO:0000313" key="3">
    <source>
        <dbReference type="Proteomes" id="UP001551482"/>
    </source>
</evidence>
<comment type="caution">
    <text evidence="2">The sequence shown here is derived from an EMBL/GenBank/DDBJ whole genome shotgun (WGS) entry which is preliminary data.</text>
</comment>
<sequence length="387" mass="42795">MNTGGFALTGLSVRPAQVWGAIRLVPLVRHEPIAGLRLDRRVYEAGDPSIVDIGDGTTYSSFIPHAFVASWGQGADPAAAFGTQLQDRPAAPRRAKLQTSGRAIRRLARRIAPGRLRFLPMHLAMEGYLALHFGGPETAWEEWTDSAVRHGLSPRVEEAYSGAWVRGLADALRVFEIHPGQCGVALYVADTLASVFVVPHPADYRALHATLLEDMYGEVLFHYTTYVADVPDFTAAIDADRVSSFADLRRQAAVQKDDWARFHDGSMATGLLGEDAYTYERVYHLGEFTLSRMLPSFRLHEENHIGELISTADGQIAYCKTFRLSAPQIRRGHLLSRLHAHNWDLLATAKALGTEPTQLAHRIEAAGFTGLLRHHVVTRPTRPGRPQ</sequence>
<protein>
    <recommendedName>
        <fullName evidence="1">ARG and Rhodanese-Phosphatase-superfamily-associated domain-containing protein</fullName>
    </recommendedName>
</protein>
<dbReference type="RefSeq" id="WP_358359061.1">
    <property type="nucleotide sequence ID" value="NZ_JBEZFP010000085.1"/>
</dbReference>
<dbReference type="InterPro" id="IPR054346">
    <property type="entry name" value="ARPP-2"/>
</dbReference>